<dbReference type="AlphaFoldDB" id="A0A9D3YKJ0"/>
<evidence type="ECO:0000313" key="2">
    <source>
        <dbReference type="EMBL" id="KAH3699853.1"/>
    </source>
</evidence>
<evidence type="ECO:0000256" key="1">
    <source>
        <dbReference type="SAM" id="MobiDB-lite"/>
    </source>
</evidence>
<feature type="compositionally biased region" description="Basic and acidic residues" evidence="1">
    <location>
        <begin position="21"/>
        <end position="30"/>
    </location>
</feature>
<feature type="region of interest" description="Disordered" evidence="1">
    <location>
        <begin position="21"/>
        <end position="41"/>
    </location>
</feature>
<reference evidence="2" key="2">
    <citation type="submission" date="2020-11" db="EMBL/GenBank/DDBJ databases">
        <authorList>
            <person name="McCartney M.A."/>
            <person name="Auch B."/>
            <person name="Kono T."/>
            <person name="Mallez S."/>
            <person name="Becker A."/>
            <person name="Gohl D.M."/>
            <person name="Silverstein K.A.T."/>
            <person name="Koren S."/>
            <person name="Bechman K.B."/>
            <person name="Herman A."/>
            <person name="Abrahante J.E."/>
            <person name="Garbe J."/>
        </authorList>
    </citation>
    <scope>NUCLEOTIDE SEQUENCE</scope>
    <source>
        <strain evidence="2">Duluth1</strain>
        <tissue evidence="2">Whole animal</tissue>
    </source>
</reference>
<keyword evidence="3" id="KW-1185">Reference proteome</keyword>
<dbReference type="EMBL" id="JAIWYP010000015">
    <property type="protein sequence ID" value="KAH3699853.1"/>
    <property type="molecule type" value="Genomic_DNA"/>
</dbReference>
<dbReference type="Proteomes" id="UP000828390">
    <property type="component" value="Unassembled WGS sequence"/>
</dbReference>
<organism evidence="2 3">
    <name type="scientific">Dreissena polymorpha</name>
    <name type="common">Zebra mussel</name>
    <name type="synonym">Mytilus polymorpha</name>
    <dbReference type="NCBI Taxonomy" id="45954"/>
    <lineage>
        <taxon>Eukaryota</taxon>
        <taxon>Metazoa</taxon>
        <taxon>Spiralia</taxon>
        <taxon>Lophotrochozoa</taxon>
        <taxon>Mollusca</taxon>
        <taxon>Bivalvia</taxon>
        <taxon>Autobranchia</taxon>
        <taxon>Heteroconchia</taxon>
        <taxon>Euheterodonta</taxon>
        <taxon>Imparidentia</taxon>
        <taxon>Neoheterodontei</taxon>
        <taxon>Myida</taxon>
        <taxon>Dreissenoidea</taxon>
        <taxon>Dreissenidae</taxon>
        <taxon>Dreissena</taxon>
    </lineage>
</organism>
<protein>
    <submittedName>
        <fullName evidence="2">Uncharacterized protein</fullName>
    </submittedName>
</protein>
<comment type="caution">
    <text evidence="2">The sequence shown here is derived from an EMBL/GenBank/DDBJ whole genome shotgun (WGS) entry which is preliminary data.</text>
</comment>
<sequence>MLDPDIDVPFERNYVPPSIQELKRGQKDSHGGMSWTRLQGRKKMSISTESCRIVMGIRLIQFTSKAIRVVGKRRFQQSSFLIGVKPIQKVVQVLRNKERPLPARRRQNQ</sequence>
<proteinExistence type="predicted"/>
<reference evidence="2" key="1">
    <citation type="journal article" date="2019" name="bioRxiv">
        <title>The Genome of the Zebra Mussel, Dreissena polymorpha: A Resource for Invasive Species Research.</title>
        <authorList>
            <person name="McCartney M.A."/>
            <person name="Auch B."/>
            <person name="Kono T."/>
            <person name="Mallez S."/>
            <person name="Zhang Y."/>
            <person name="Obille A."/>
            <person name="Becker A."/>
            <person name="Abrahante J.E."/>
            <person name="Garbe J."/>
            <person name="Badalamenti J.P."/>
            <person name="Herman A."/>
            <person name="Mangelson H."/>
            <person name="Liachko I."/>
            <person name="Sullivan S."/>
            <person name="Sone E.D."/>
            <person name="Koren S."/>
            <person name="Silverstein K.A.T."/>
            <person name="Beckman K.B."/>
            <person name="Gohl D.M."/>
        </authorList>
    </citation>
    <scope>NUCLEOTIDE SEQUENCE</scope>
    <source>
        <strain evidence="2">Duluth1</strain>
        <tissue evidence="2">Whole animal</tissue>
    </source>
</reference>
<name>A0A9D3YKJ0_DREPO</name>
<gene>
    <name evidence="2" type="ORF">DPMN_074815</name>
</gene>
<evidence type="ECO:0000313" key="3">
    <source>
        <dbReference type="Proteomes" id="UP000828390"/>
    </source>
</evidence>
<accession>A0A9D3YKJ0</accession>